<protein>
    <submittedName>
        <fullName evidence="2">Uncharacterized protein</fullName>
    </submittedName>
</protein>
<accession>A0A067DMX6</accession>
<evidence type="ECO:0000313" key="2">
    <source>
        <dbReference type="EMBL" id="KDO40362.1"/>
    </source>
</evidence>
<dbReference type="Proteomes" id="UP000027120">
    <property type="component" value="Unassembled WGS sequence"/>
</dbReference>
<feature type="transmembrane region" description="Helical" evidence="1">
    <location>
        <begin position="64"/>
        <end position="83"/>
    </location>
</feature>
<evidence type="ECO:0000313" key="3">
    <source>
        <dbReference type="Proteomes" id="UP000027120"/>
    </source>
</evidence>
<gene>
    <name evidence="2" type="ORF">CISIN_1g041484mg</name>
</gene>
<proteinExistence type="predicted"/>
<reference evidence="2 3" key="1">
    <citation type="submission" date="2014-04" db="EMBL/GenBank/DDBJ databases">
        <authorList>
            <consortium name="International Citrus Genome Consortium"/>
            <person name="Gmitter F."/>
            <person name="Chen C."/>
            <person name="Farmerie W."/>
            <person name="Harkins T."/>
            <person name="Desany B."/>
            <person name="Mohiuddin M."/>
            <person name="Kodira C."/>
            <person name="Borodovsky M."/>
            <person name="Lomsadze A."/>
            <person name="Burns P."/>
            <person name="Jenkins J."/>
            <person name="Prochnik S."/>
            <person name="Shu S."/>
            <person name="Chapman J."/>
            <person name="Pitluck S."/>
            <person name="Schmutz J."/>
            <person name="Rokhsar D."/>
        </authorList>
    </citation>
    <scope>NUCLEOTIDE SEQUENCE</scope>
</reference>
<organism evidence="2 3">
    <name type="scientific">Citrus sinensis</name>
    <name type="common">Sweet orange</name>
    <name type="synonym">Citrus aurantium var. sinensis</name>
    <dbReference type="NCBI Taxonomy" id="2711"/>
    <lineage>
        <taxon>Eukaryota</taxon>
        <taxon>Viridiplantae</taxon>
        <taxon>Streptophyta</taxon>
        <taxon>Embryophyta</taxon>
        <taxon>Tracheophyta</taxon>
        <taxon>Spermatophyta</taxon>
        <taxon>Magnoliopsida</taxon>
        <taxon>eudicotyledons</taxon>
        <taxon>Gunneridae</taxon>
        <taxon>Pentapetalae</taxon>
        <taxon>rosids</taxon>
        <taxon>malvids</taxon>
        <taxon>Sapindales</taxon>
        <taxon>Rutaceae</taxon>
        <taxon>Aurantioideae</taxon>
        <taxon>Citrus</taxon>
    </lineage>
</organism>
<sequence>MNVSIIFFFGCFLNSSEPQGFGKLTGPIAIDLSDVTHLFCQLTRFLGMFGGSGMNESQEEQTKIPLTINSLIIYLVIFNIFLFF</sequence>
<keyword evidence="3" id="KW-1185">Reference proteome</keyword>
<keyword evidence="1" id="KW-1133">Transmembrane helix</keyword>
<name>A0A067DMX6_CITSI</name>
<dbReference type="AlphaFoldDB" id="A0A067DMX6"/>
<keyword evidence="1" id="KW-0812">Transmembrane</keyword>
<keyword evidence="1" id="KW-0472">Membrane</keyword>
<evidence type="ECO:0000256" key="1">
    <source>
        <dbReference type="SAM" id="Phobius"/>
    </source>
</evidence>
<dbReference type="EMBL" id="KK785987">
    <property type="protein sequence ID" value="KDO40362.1"/>
    <property type="molecule type" value="Genomic_DNA"/>
</dbReference>